<dbReference type="AlphaFoldDB" id="A0A850NX36"/>
<dbReference type="EMBL" id="JABXXQ010000355">
    <property type="protein sequence ID" value="NVN31368.1"/>
    <property type="molecule type" value="Genomic_DNA"/>
</dbReference>
<comment type="caution">
    <text evidence="1">The sequence shown here is derived from an EMBL/GenBank/DDBJ whole genome shotgun (WGS) entry which is preliminary data.</text>
</comment>
<reference evidence="1 2" key="1">
    <citation type="submission" date="2020-06" db="EMBL/GenBank/DDBJ databases">
        <title>Description of novel acetic acid bacteria.</title>
        <authorList>
            <person name="Sombolestani A."/>
        </authorList>
    </citation>
    <scope>NUCLEOTIDE SEQUENCE [LARGE SCALE GENOMIC DNA]</scope>
    <source>
        <strain evidence="1 2">LMG 26838</strain>
    </source>
</reference>
<dbReference type="Gene3D" id="3.40.50.300">
    <property type="entry name" value="P-loop containing nucleotide triphosphate hydrolases"/>
    <property type="match status" value="1"/>
</dbReference>
<proteinExistence type="predicted"/>
<keyword evidence="1" id="KW-0547">Nucleotide-binding</keyword>
<gene>
    <name evidence="1" type="ORF">HUK83_13645</name>
</gene>
<evidence type="ECO:0000313" key="1">
    <source>
        <dbReference type="EMBL" id="NVN31368.1"/>
    </source>
</evidence>
<name>A0A850NX36_9PROT</name>
<organism evidence="1 2">
    <name type="scientific">Endobacter medicaginis</name>
    <dbReference type="NCBI Taxonomy" id="1181271"/>
    <lineage>
        <taxon>Bacteria</taxon>
        <taxon>Pseudomonadati</taxon>
        <taxon>Pseudomonadota</taxon>
        <taxon>Alphaproteobacteria</taxon>
        <taxon>Acetobacterales</taxon>
        <taxon>Acetobacteraceae</taxon>
        <taxon>Endobacter</taxon>
    </lineage>
</organism>
<accession>A0A850NX36</accession>
<dbReference type="InterPro" id="IPR027417">
    <property type="entry name" value="P-loop_NTPase"/>
</dbReference>
<sequence>ARDGGVAVVLVSEDLDEILALSDRIAVLTAGRLMGVMERAEARRDVIGRLMSGRAADAEIAA</sequence>
<dbReference type="GO" id="GO:0005524">
    <property type="term" value="F:ATP binding"/>
    <property type="evidence" value="ECO:0007669"/>
    <property type="project" value="UniProtKB-KW"/>
</dbReference>
<feature type="non-terminal residue" evidence="1">
    <location>
        <position position="1"/>
    </location>
</feature>
<keyword evidence="1" id="KW-0067">ATP-binding</keyword>
<dbReference type="Proteomes" id="UP000565205">
    <property type="component" value="Unassembled WGS sequence"/>
</dbReference>
<protein>
    <submittedName>
        <fullName evidence="1">Heme ABC transporter ATP-binding protein</fullName>
    </submittedName>
</protein>
<evidence type="ECO:0000313" key="2">
    <source>
        <dbReference type="Proteomes" id="UP000565205"/>
    </source>
</evidence>
<dbReference type="SUPFAM" id="SSF52540">
    <property type="entry name" value="P-loop containing nucleoside triphosphate hydrolases"/>
    <property type="match status" value="1"/>
</dbReference>